<evidence type="ECO:0000313" key="1">
    <source>
        <dbReference type="EnsemblPlants" id="AET4Gv20716300.12"/>
    </source>
</evidence>
<dbReference type="Proteomes" id="UP000015105">
    <property type="component" value="Chromosome 4D"/>
</dbReference>
<reference evidence="1" key="4">
    <citation type="submission" date="2019-03" db="UniProtKB">
        <authorList>
            <consortium name="EnsemblPlants"/>
        </authorList>
    </citation>
    <scope>IDENTIFICATION</scope>
</reference>
<dbReference type="Gramene" id="AET4Gv20716300.12">
    <property type="protein sequence ID" value="AET4Gv20716300.12"/>
    <property type="gene ID" value="AET4Gv20716300"/>
</dbReference>
<dbReference type="EnsemblPlants" id="AET4Gv20716300.12">
    <property type="protein sequence ID" value="AET4Gv20716300.12"/>
    <property type="gene ID" value="AET4Gv20716300"/>
</dbReference>
<dbReference type="AlphaFoldDB" id="A0A453IXL6"/>
<keyword evidence="2" id="KW-1185">Reference proteome</keyword>
<reference evidence="2" key="1">
    <citation type="journal article" date="2014" name="Science">
        <title>Ancient hybridizations among the ancestral genomes of bread wheat.</title>
        <authorList>
            <consortium name="International Wheat Genome Sequencing Consortium,"/>
            <person name="Marcussen T."/>
            <person name="Sandve S.R."/>
            <person name="Heier L."/>
            <person name="Spannagl M."/>
            <person name="Pfeifer M."/>
            <person name="Jakobsen K.S."/>
            <person name="Wulff B.B."/>
            <person name="Steuernagel B."/>
            <person name="Mayer K.F."/>
            <person name="Olsen O.A."/>
        </authorList>
    </citation>
    <scope>NUCLEOTIDE SEQUENCE [LARGE SCALE GENOMIC DNA]</scope>
    <source>
        <strain evidence="2">cv. AL8/78</strain>
    </source>
</reference>
<reference evidence="2" key="2">
    <citation type="journal article" date="2017" name="Nat. Plants">
        <title>The Aegilops tauschii genome reveals multiple impacts of transposons.</title>
        <authorList>
            <person name="Zhao G."/>
            <person name="Zou C."/>
            <person name="Li K."/>
            <person name="Wang K."/>
            <person name="Li T."/>
            <person name="Gao L."/>
            <person name="Zhang X."/>
            <person name="Wang H."/>
            <person name="Yang Z."/>
            <person name="Liu X."/>
            <person name="Jiang W."/>
            <person name="Mao L."/>
            <person name="Kong X."/>
            <person name="Jiao Y."/>
            <person name="Jia J."/>
        </authorList>
    </citation>
    <scope>NUCLEOTIDE SEQUENCE [LARGE SCALE GENOMIC DNA]</scope>
    <source>
        <strain evidence="2">cv. AL8/78</strain>
    </source>
</reference>
<evidence type="ECO:0000313" key="2">
    <source>
        <dbReference type="Proteomes" id="UP000015105"/>
    </source>
</evidence>
<sequence>MLFKGFPEECVTLKSLKDGALSTGSSSKWSAEWGTNALPLVNQVRAQTWLAKCTLHS</sequence>
<name>A0A453IXL6_AEGTS</name>
<reference evidence="1" key="5">
    <citation type="journal article" date="2021" name="G3 (Bethesda)">
        <title>Aegilops tauschii genome assembly Aet v5.0 features greater sequence contiguity and improved annotation.</title>
        <authorList>
            <person name="Wang L."/>
            <person name="Zhu T."/>
            <person name="Rodriguez J.C."/>
            <person name="Deal K.R."/>
            <person name="Dubcovsky J."/>
            <person name="McGuire P.E."/>
            <person name="Lux T."/>
            <person name="Spannagl M."/>
            <person name="Mayer K.F.X."/>
            <person name="Baldrich P."/>
            <person name="Meyers B.C."/>
            <person name="Huo N."/>
            <person name="Gu Y.Q."/>
            <person name="Zhou H."/>
            <person name="Devos K.M."/>
            <person name="Bennetzen J.L."/>
            <person name="Unver T."/>
            <person name="Budak H."/>
            <person name="Gulick P.J."/>
            <person name="Galiba G."/>
            <person name="Kalapos B."/>
            <person name="Nelson D.R."/>
            <person name="Li P."/>
            <person name="You F.M."/>
            <person name="Luo M.C."/>
            <person name="Dvorak J."/>
        </authorList>
    </citation>
    <scope>NUCLEOTIDE SEQUENCE [LARGE SCALE GENOMIC DNA]</scope>
    <source>
        <strain evidence="1">cv. AL8/78</strain>
    </source>
</reference>
<accession>A0A453IXL6</accession>
<proteinExistence type="predicted"/>
<protein>
    <submittedName>
        <fullName evidence="1">Uncharacterized protein</fullName>
    </submittedName>
</protein>
<organism evidence="1 2">
    <name type="scientific">Aegilops tauschii subsp. strangulata</name>
    <name type="common">Goatgrass</name>
    <dbReference type="NCBI Taxonomy" id="200361"/>
    <lineage>
        <taxon>Eukaryota</taxon>
        <taxon>Viridiplantae</taxon>
        <taxon>Streptophyta</taxon>
        <taxon>Embryophyta</taxon>
        <taxon>Tracheophyta</taxon>
        <taxon>Spermatophyta</taxon>
        <taxon>Magnoliopsida</taxon>
        <taxon>Liliopsida</taxon>
        <taxon>Poales</taxon>
        <taxon>Poaceae</taxon>
        <taxon>BOP clade</taxon>
        <taxon>Pooideae</taxon>
        <taxon>Triticodae</taxon>
        <taxon>Triticeae</taxon>
        <taxon>Triticinae</taxon>
        <taxon>Aegilops</taxon>
    </lineage>
</organism>
<reference evidence="1" key="3">
    <citation type="journal article" date="2017" name="Nature">
        <title>Genome sequence of the progenitor of the wheat D genome Aegilops tauschii.</title>
        <authorList>
            <person name="Luo M.C."/>
            <person name="Gu Y.Q."/>
            <person name="Puiu D."/>
            <person name="Wang H."/>
            <person name="Twardziok S.O."/>
            <person name="Deal K.R."/>
            <person name="Huo N."/>
            <person name="Zhu T."/>
            <person name="Wang L."/>
            <person name="Wang Y."/>
            <person name="McGuire P.E."/>
            <person name="Liu S."/>
            <person name="Long H."/>
            <person name="Ramasamy R.K."/>
            <person name="Rodriguez J.C."/>
            <person name="Van S.L."/>
            <person name="Yuan L."/>
            <person name="Wang Z."/>
            <person name="Xia Z."/>
            <person name="Xiao L."/>
            <person name="Anderson O.D."/>
            <person name="Ouyang S."/>
            <person name="Liang Y."/>
            <person name="Zimin A.V."/>
            <person name="Pertea G."/>
            <person name="Qi P."/>
            <person name="Bennetzen J.L."/>
            <person name="Dai X."/>
            <person name="Dawson M.W."/>
            <person name="Muller H.G."/>
            <person name="Kugler K."/>
            <person name="Rivarola-Duarte L."/>
            <person name="Spannagl M."/>
            <person name="Mayer K.F.X."/>
            <person name="Lu F.H."/>
            <person name="Bevan M.W."/>
            <person name="Leroy P."/>
            <person name="Li P."/>
            <person name="You F.M."/>
            <person name="Sun Q."/>
            <person name="Liu Z."/>
            <person name="Lyons E."/>
            <person name="Wicker T."/>
            <person name="Salzberg S.L."/>
            <person name="Devos K.M."/>
            <person name="Dvorak J."/>
        </authorList>
    </citation>
    <scope>NUCLEOTIDE SEQUENCE [LARGE SCALE GENOMIC DNA]</scope>
    <source>
        <strain evidence="1">cv. AL8/78</strain>
    </source>
</reference>